<dbReference type="Proteomes" id="UP000199072">
    <property type="component" value="Unassembled WGS sequence"/>
</dbReference>
<protein>
    <submittedName>
        <fullName evidence="1">Uncharacterized protein</fullName>
    </submittedName>
</protein>
<name>A0A1G6WYF4_9SPHI</name>
<dbReference type="AlphaFoldDB" id="A0A1G6WYF4"/>
<evidence type="ECO:0000313" key="2">
    <source>
        <dbReference type="Proteomes" id="UP000199072"/>
    </source>
</evidence>
<dbReference type="EMBL" id="FNAI01000002">
    <property type="protein sequence ID" value="SDD70227.1"/>
    <property type="molecule type" value="Genomic_DNA"/>
</dbReference>
<organism evidence="1 2">
    <name type="scientific">Mucilaginibacter pineti</name>
    <dbReference type="NCBI Taxonomy" id="1391627"/>
    <lineage>
        <taxon>Bacteria</taxon>
        <taxon>Pseudomonadati</taxon>
        <taxon>Bacteroidota</taxon>
        <taxon>Sphingobacteriia</taxon>
        <taxon>Sphingobacteriales</taxon>
        <taxon>Sphingobacteriaceae</taxon>
        <taxon>Mucilaginibacter</taxon>
    </lineage>
</organism>
<accession>A0A1G6WYF4</accession>
<gene>
    <name evidence="1" type="ORF">SAMN05216464_102320</name>
</gene>
<keyword evidence="2" id="KW-1185">Reference proteome</keyword>
<evidence type="ECO:0000313" key="1">
    <source>
        <dbReference type="EMBL" id="SDD70227.1"/>
    </source>
</evidence>
<reference evidence="1 2" key="1">
    <citation type="submission" date="2016-10" db="EMBL/GenBank/DDBJ databases">
        <authorList>
            <person name="de Groot N.N."/>
        </authorList>
    </citation>
    <scope>NUCLEOTIDE SEQUENCE [LARGE SCALE GENOMIC DNA]</scope>
    <source>
        <strain evidence="1 2">47C3B</strain>
    </source>
</reference>
<proteinExistence type="predicted"/>
<sequence>MELLILIKYYKHDTPTELENLITFLWLLMGYYS</sequence>